<accession>A0AB35HRA5</accession>
<name>A0AB35HRA5_TETHA</name>
<evidence type="ECO:0000313" key="1">
    <source>
        <dbReference type="EMBL" id="MCO8298635.1"/>
    </source>
</evidence>
<dbReference type="RefSeq" id="WP_253210230.1">
    <property type="nucleotide sequence ID" value="NZ_JACACB010000028.1"/>
</dbReference>
<proteinExistence type="predicted"/>
<dbReference type="AlphaFoldDB" id="A0AB35HRA5"/>
<dbReference type="EMBL" id="JACACB010000028">
    <property type="protein sequence ID" value="MCO8298635.1"/>
    <property type="molecule type" value="Genomic_DNA"/>
</dbReference>
<evidence type="ECO:0000313" key="2">
    <source>
        <dbReference type="Proteomes" id="UP001057280"/>
    </source>
</evidence>
<organism evidence="1 2">
    <name type="scientific">Tetragenococcus halophilus</name>
    <name type="common">Pediococcus halophilus</name>
    <dbReference type="NCBI Taxonomy" id="51669"/>
    <lineage>
        <taxon>Bacteria</taxon>
        <taxon>Bacillati</taxon>
        <taxon>Bacillota</taxon>
        <taxon>Bacilli</taxon>
        <taxon>Lactobacillales</taxon>
        <taxon>Enterococcaceae</taxon>
        <taxon>Tetragenococcus</taxon>
    </lineage>
</organism>
<dbReference type="Proteomes" id="UP001057280">
    <property type="component" value="Unassembled WGS sequence"/>
</dbReference>
<sequence length="49" mass="5830">MSMTKQLVQNGWKLEDIEEADFDLLMQVLSNKEDKKKKQKSLNDYLKKV</sequence>
<reference evidence="1" key="2">
    <citation type="journal article" date="2021" name="BMC Microbiol.">
        <title>The diversity among the species Tetragenococcus halophilus including new isolates from a lupine seed fermentation.</title>
        <authorList>
            <person name="Link T."/>
            <person name="Vogel R.F."/>
            <person name="Ehrmann M.A."/>
        </authorList>
    </citation>
    <scope>NUCLEOTIDE SEQUENCE</scope>
    <source>
        <strain evidence="1">TMW 2.2257</strain>
    </source>
</reference>
<protein>
    <submittedName>
        <fullName evidence="1">Uncharacterized protein</fullName>
    </submittedName>
</protein>
<comment type="caution">
    <text evidence="1">The sequence shown here is derived from an EMBL/GenBank/DDBJ whole genome shotgun (WGS) entry which is preliminary data.</text>
</comment>
<reference evidence="1" key="1">
    <citation type="submission" date="2020-06" db="EMBL/GenBank/DDBJ databases">
        <authorList>
            <person name="Link T."/>
            <person name="Ehrmann M."/>
        </authorList>
    </citation>
    <scope>NUCLEOTIDE SEQUENCE</scope>
    <source>
        <strain evidence="1">TMW 2.2257</strain>
    </source>
</reference>
<gene>
    <name evidence="1" type="ORF">HXW75_09140</name>
</gene>